<evidence type="ECO:0008006" key="3">
    <source>
        <dbReference type="Google" id="ProtNLM"/>
    </source>
</evidence>
<reference evidence="1 2" key="1">
    <citation type="journal article" date="2006" name="Science">
        <title>Genome of rice cluster I archaea -- the key methane producers in the rice rhizosphere.</title>
        <authorList>
            <person name="Erkel C."/>
            <person name="Kube M."/>
            <person name="Reinhardt R."/>
            <person name="Liesack W."/>
        </authorList>
    </citation>
    <scope>NUCLEOTIDE SEQUENCE [LARGE SCALE GENOMIC DNA]</scope>
    <source>
        <strain evidence="2">DSM 22066 / NBRC 105507 / MRE50</strain>
    </source>
</reference>
<dbReference type="KEGG" id="rci:RCIX720"/>
<evidence type="ECO:0000313" key="1">
    <source>
        <dbReference type="EMBL" id="CAJ36106.1"/>
    </source>
</evidence>
<gene>
    <name evidence="1" type="ORF">RCIX720</name>
</gene>
<dbReference type="SUPFAM" id="SSF49452">
    <property type="entry name" value="Starch-binding domain-like"/>
    <property type="match status" value="1"/>
</dbReference>
<dbReference type="eggNOG" id="arCOG03906">
    <property type="taxonomic scope" value="Archaea"/>
</dbReference>
<dbReference type="Proteomes" id="UP000000663">
    <property type="component" value="Chromosome"/>
</dbReference>
<sequence>MRTALAVVLVFLLLSAPAIAMAQLGTITGVITTGNRQAVPDALVTLYDMDGDYVFVPDNPQFSSNGTGNNVGVYTFTDVPSGTYNVTAIKGDSEFFAIARLESGTATANIVLADYYVTPEDFMPPPAVREPELERPRQYFSFVPATFGKMPPATAAVTYPFSRAVATSTAYALLLAGSR</sequence>
<accession>Q0W687</accession>
<protein>
    <recommendedName>
        <fullName evidence="3">Carboxypeptidase regulatory-like domain-containing protein</fullName>
    </recommendedName>
</protein>
<dbReference type="STRING" id="351160.RCIX720"/>
<dbReference type="GO" id="GO:0030246">
    <property type="term" value="F:carbohydrate binding"/>
    <property type="evidence" value="ECO:0007669"/>
    <property type="project" value="InterPro"/>
</dbReference>
<proteinExistence type="predicted"/>
<organism evidence="1 2">
    <name type="scientific">Methanocella arvoryzae (strain DSM 22066 / NBRC 105507 / MRE50)</name>
    <dbReference type="NCBI Taxonomy" id="351160"/>
    <lineage>
        <taxon>Archaea</taxon>
        <taxon>Methanobacteriati</taxon>
        <taxon>Methanobacteriota</taxon>
        <taxon>Stenosarchaea group</taxon>
        <taxon>Methanomicrobia</taxon>
        <taxon>Methanocellales</taxon>
        <taxon>Methanocellaceae</taxon>
        <taxon>Methanocella</taxon>
    </lineage>
</organism>
<evidence type="ECO:0000313" key="2">
    <source>
        <dbReference type="Proteomes" id="UP000000663"/>
    </source>
</evidence>
<keyword evidence="2" id="KW-1185">Reference proteome</keyword>
<name>Q0W687_METAR</name>
<dbReference type="InterPro" id="IPR013784">
    <property type="entry name" value="Carb-bd-like_fold"/>
</dbReference>
<dbReference type="AlphaFoldDB" id="Q0W687"/>
<dbReference type="EMBL" id="AM114193">
    <property type="protein sequence ID" value="CAJ36106.1"/>
    <property type="molecule type" value="Genomic_DNA"/>
</dbReference>